<evidence type="ECO:0000313" key="1">
    <source>
        <dbReference type="EMBL" id="UWP83130.1"/>
    </source>
</evidence>
<organism evidence="1 2">
    <name type="scientific">Dactylosporangium fulvum</name>
    <dbReference type="NCBI Taxonomy" id="53359"/>
    <lineage>
        <taxon>Bacteria</taxon>
        <taxon>Bacillati</taxon>
        <taxon>Actinomycetota</taxon>
        <taxon>Actinomycetes</taxon>
        <taxon>Micromonosporales</taxon>
        <taxon>Micromonosporaceae</taxon>
        <taxon>Dactylosporangium</taxon>
    </lineage>
</organism>
<gene>
    <name evidence="1" type="ORF">Dfulv_02135</name>
</gene>
<evidence type="ECO:0000313" key="2">
    <source>
        <dbReference type="Proteomes" id="UP001059617"/>
    </source>
</evidence>
<dbReference type="Proteomes" id="UP001059617">
    <property type="component" value="Chromosome"/>
</dbReference>
<reference evidence="1" key="2">
    <citation type="submission" date="2022-09" db="EMBL/GenBank/DDBJ databases">
        <title>Biosynthetic gene clusters of Dactylosporangioum fulvum.</title>
        <authorList>
            <person name="Caradec T."/>
        </authorList>
    </citation>
    <scope>NUCLEOTIDE SEQUENCE</scope>
    <source>
        <strain evidence="1">NRRL B-16292</strain>
    </source>
</reference>
<reference evidence="1" key="1">
    <citation type="submission" date="2021-04" db="EMBL/GenBank/DDBJ databases">
        <authorList>
            <person name="Hartkoorn R.C."/>
            <person name="Beaudoing E."/>
            <person name="Hot D."/>
        </authorList>
    </citation>
    <scope>NUCLEOTIDE SEQUENCE</scope>
    <source>
        <strain evidence="1">NRRL B-16292</strain>
    </source>
</reference>
<dbReference type="EMBL" id="CP073720">
    <property type="protein sequence ID" value="UWP83130.1"/>
    <property type="molecule type" value="Genomic_DNA"/>
</dbReference>
<protein>
    <submittedName>
        <fullName evidence="1">Uncharacterized protein</fullName>
    </submittedName>
</protein>
<name>A0ABY5W128_9ACTN</name>
<accession>A0ABY5W128</accession>
<sequence length="181" mass="19411">MADLVPALDRILREHNHSLLPEAKVRLRVAIHQGLVHLTGANGFPGEAVVEVCRLLDAEPLRQALTAFPHASVALIVSRSIFQDVVRHGYRGLRPQRFAQVQVKVKQLAADAWIFVPDEDVSTVAWEQPLAAKPHSPAAEPSTGTATYQISGVTTHGPAVFGPGGTAIGTVNGPWNGTVDR</sequence>
<keyword evidence="2" id="KW-1185">Reference proteome</keyword>
<dbReference type="RefSeq" id="WP_259860910.1">
    <property type="nucleotide sequence ID" value="NZ_BAAAST010000055.1"/>
</dbReference>
<proteinExistence type="predicted"/>